<dbReference type="Proteomes" id="UP000319769">
    <property type="component" value="Unassembled WGS sequence"/>
</dbReference>
<reference evidence="2" key="1">
    <citation type="submission" date="2019-09" db="EMBL/GenBank/DDBJ databases">
        <authorList>
            <person name="Teo W.F.A."/>
            <person name="Duangmal K."/>
        </authorList>
    </citation>
    <scope>NUCLEOTIDE SEQUENCE [LARGE SCALE GENOMIC DNA]</scope>
    <source>
        <strain evidence="2">K81G1</strain>
    </source>
</reference>
<accession>A0A5N0V1H1</accession>
<dbReference type="AlphaFoldDB" id="A0A5N0V1H1"/>
<dbReference type="RefSeq" id="WP_144747348.1">
    <property type="nucleotide sequence ID" value="NZ_VMNW02000029.1"/>
</dbReference>
<dbReference type="EMBL" id="VMNW02000029">
    <property type="protein sequence ID" value="KAA9159455.1"/>
    <property type="molecule type" value="Genomic_DNA"/>
</dbReference>
<organism evidence="2 3">
    <name type="scientific">Amycolatopsis acidicola</name>
    <dbReference type="NCBI Taxonomy" id="2596893"/>
    <lineage>
        <taxon>Bacteria</taxon>
        <taxon>Bacillati</taxon>
        <taxon>Actinomycetota</taxon>
        <taxon>Actinomycetes</taxon>
        <taxon>Pseudonocardiales</taxon>
        <taxon>Pseudonocardiaceae</taxon>
        <taxon>Amycolatopsis</taxon>
    </lineage>
</organism>
<protein>
    <submittedName>
        <fullName evidence="2">Uncharacterized protein</fullName>
    </submittedName>
</protein>
<keyword evidence="3" id="KW-1185">Reference proteome</keyword>
<gene>
    <name evidence="2" type="ORF">FPZ12_020365</name>
</gene>
<name>A0A5N0V1H1_9PSEU</name>
<dbReference type="OrthoDB" id="3624684at2"/>
<sequence length="246" mass="26583">MPGTARLAGWLGRTIVTLVRTYTSPGDRVLLLIPPTPEHAPPGTHSTDPYAGLSEAVWTVTRLGRSVDTATETSSPDHACDHTDPPADIDAESGSGHRPSRLGLRAVADPDADSAHPPRPTDSNARDRFDLIITALHPHATDWFSHTDWAAMLTPHGLSAVVTYSDHYRERLLDPHSVLTKTLSNQGLRRLDHIAVLAAGLPDRLGGSAAPRPYDLDPLHVRSVHHDLVLFGRLPAPNDRKGTADV</sequence>
<feature type="region of interest" description="Disordered" evidence="1">
    <location>
        <begin position="67"/>
        <end position="102"/>
    </location>
</feature>
<evidence type="ECO:0000313" key="3">
    <source>
        <dbReference type="Proteomes" id="UP000319769"/>
    </source>
</evidence>
<comment type="caution">
    <text evidence="2">The sequence shown here is derived from an EMBL/GenBank/DDBJ whole genome shotgun (WGS) entry which is preliminary data.</text>
</comment>
<evidence type="ECO:0000313" key="2">
    <source>
        <dbReference type="EMBL" id="KAA9159455.1"/>
    </source>
</evidence>
<evidence type="ECO:0000256" key="1">
    <source>
        <dbReference type="SAM" id="MobiDB-lite"/>
    </source>
</evidence>
<proteinExistence type="predicted"/>